<dbReference type="InterPro" id="IPR029035">
    <property type="entry name" value="DHS-like_NAD/FAD-binding_dom"/>
</dbReference>
<sequence length="578" mass="63959">MDNKTTLPEISADDFARRFSLRAENLMWLLGAGASASAGIPTASDMVWEFKQQLYISQRRVSPQSVADLSNSAIRAQLQAHIDSTKNFPPPGSPEEYAALFEATYPAEVDRRAYLDAKMAGAKPSYGHLALATLMRAQLTRLVWTTNFDPLMADGCAKVYDGTGALTCAALDAPDLAAQCITQGRWPVEVKLHGDFRSRRLKNTGDELRHQDERLRQILIDSCRRFGLVVVGYSGRDDSIMDALEEALKHSDAFQLGLFWLHRGEEPPLPRVQQLLLSAKAAGVEAGLVRVENFDEVMRDLIRLVKGIDTTVLDAFATERRRWSDAPRPNGSRGWPVVRLNALPVVRTPNVCRRVVCQIGGFGEARDAAQKAGVDVLIARTRAGVLAYGRDADVRKAFEPYGITEFDLHTIETKRLRYDSGERGLLRDALTRAIQRHRCLDVVRRRSTDLLAPTDPADSTWAPLKRLAGSLSGAVAGGSGLRWREGVGIRLDWADDRLWLLIEPRTVFDGITDANKAAAADFSRERTVKRYNRQLNDFVDFWAELLAGSDLRALEIGDGVDAVFSISGITAFSRRAGA</sequence>
<dbReference type="KEGG" id="sva:SVA_3296"/>
<proteinExistence type="predicted"/>
<dbReference type="Gene3D" id="3.40.50.1220">
    <property type="entry name" value="TPP-binding domain"/>
    <property type="match status" value="1"/>
</dbReference>
<gene>
    <name evidence="1" type="ORF">SVA_3296</name>
</gene>
<dbReference type="Pfam" id="PF13289">
    <property type="entry name" value="SIR2_2"/>
    <property type="match status" value="1"/>
</dbReference>
<name>A0A1B4VBN0_9GAMM</name>
<dbReference type="AlphaFoldDB" id="A0A1B4VBN0"/>
<organism evidence="1 2">
    <name type="scientific">Sulfurifustis variabilis</name>
    <dbReference type="NCBI Taxonomy" id="1675686"/>
    <lineage>
        <taxon>Bacteria</taxon>
        <taxon>Pseudomonadati</taxon>
        <taxon>Pseudomonadota</taxon>
        <taxon>Gammaproteobacteria</taxon>
        <taxon>Acidiferrobacterales</taxon>
        <taxon>Acidiferrobacteraceae</taxon>
        <taxon>Sulfurifustis</taxon>
    </lineage>
</organism>
<dbReference type="EMBL" id="AP014936">
    <property type="protein sequence ID" value="BAU49844.1"/>
    <property type="molecule type" value="Genomic_DNA"/>
</dbReference>
<accession>A0A1B4VBN0</accession>
<evidence type="ECO:0000313" key="1">
    <source>
        <dbReference type="EMBL" id="BAU49844.1"/>
    </source>
</evidence>
<dbReference type="OrthoDB" id="288285at2"/>
<reference evidence="1 2" key="1">
    <citation type="submission" date="2015-08" db="EMBL/GenBank/DDBJ databases">
        <title>Complete genome sequence of Sulfurifustis variabilis.</title>
        <authorList>
            <person name="Miura A."/>
            <person name="Kojima H."/>
            <person name="Fukui M."/>
        </authorList>
    </citation>
    <scope>NUCLEOTIDE SEQUENCE [LARGE SCALE GENOMIC DNA]</scope>
    <source>
        <strain evidence="2">skN76</strain>
    </source>
</reference>
<dbReference type="SUPFAM" id="SSF52467">
    <property type="entry name" value="DHS-like NAD/FAD-binding domain"/>
    <property type="match status" value="1"/>
</dbReference>
<protein>
    <submittedName>
        <fullName evidence="1">Sir2-family regulator</fullName>
    </submittedName>
</protein>
<dbReference type="RefSeq" id="WP_096462202.1">
    <property type="nucleotide sequence ID" value="NZ_AP014936.1"/>
</dbReference>
<dbReference type="Proteomes" id="UP000218899">
    <property type="component" value="Chromosome"/>
</dbReference>
<keyword evidence="2" id="KW-1185">Reference proteome</keyword>
<evidence type="ECO:0000313" key="2">
    <source>
        <dbReference type="Proteomes" id="UP000218899"/>
    </source>
</evidence>